<sequence length="72" mass="8064">MPQAVVIVFKSTHDVIKAKSELEKACIPHELIPTPKEISSECGMSLRVEEPLLGRALELFQSTGVRYRDDLL</sequence>
<dbReference type="RefSeq" id="WP_277443170.1">
    <property type="nucleotide sequence ID" value="NZ_JAKOAV010000008.1"/>
</dbReference>
<dbReference type="AlphaFoldDB" id="A0A9X4JVS5"/>
<gene>
    <name evidence="2" type="ORF">L7E55_06010</name>
</gene>
<protein>
    <submittedName>
        <fullName evidence="2">DUF3343 domain-containing protein</fullName>
    </submittedName>
</protein>
<comment type="caution">
    <text evidence="2">The sequence shown here is derived from an EMBL/GenBank/DDBJ whole genome shotgun (WGS) entry which is preliminary data.</text>
</comment>
<dbReference type="InterPro" id="IPR021778">
    <property type="entry name" value="Se/S_carrier-like"/>
</dbReference>
<organism evidence="2 3">
    <name type="scientific">Pelotomaculum isophthalicicum JI</name>
    <dbReference type="NCBI Taxonomy" id="947010"/>
    <lineage>
        <taxon>Bacteria</taxon>
        <taxon>Bacillati</taxon>
        <taxon>Bacillota</taxon>
        <taxon>Clostridia</taxon>
        <taxon>Eubacteriales</taxon>
        <taxon>Desulfotomaculaceae</taxon>
        <taxon>Pelotomaculum</taxon>
    </lineage>
</organism>
<dbReference type="Proteomes" id="UP001154312">
    <property type="component" value="Unassembled WGS sequence"/>
</dbReference>
<evidence type="ECO:0000259" key="1">
    <source>
        <dbReference type="Pfam" id="PF11823"/>
    </source>
</evidence>
<dbReference type="EMBL" id="JAKOAV010000008">
    <property type="protein sequence ID" value="MDF9407917.1"/>
    <property type="molecule type" value="Genomic_DNA"/>
</dbReference>
<proteinExistence type="predicted"/>
<feature type="domain" description="Putative Se/S carrier protein-like" evidence="1">
    <location>
        <begin position="6"/>
        <end position="68"/>
    </location>
</feature>
<evidence type="ECO:0000313" key="3">
    <source>
        <dbReference type="Proteomes" id="UP001154312"/>
    </source>
</evidence>
<accession>A0A9X4JVS5</accession>
<dbReference type="Pfam" id="PF11823">
    <property type="entry name" value="Se_S_carrier"/>
    <property type="match status" value="1"/>
</dbReference>
<keyword evidence="3" id="KW-1185">Reference proteome</keyword>
<reference evidence="2" key="1">
    <citation type="submission" date="2022-02" db="EMBL/GenBank/DDBJ databases">
        <authorList>
            <person name="Leng L."/>
        </authorList>
    </citation>
    <scope>NUCLEOTIDE SEQUENCE</scope>
    <source>
        <strain evidence="2">JI</strain>
    </source>
</reference>
<name>A0A9X4JVS5_9FIRM</name>
<evidence type="ECO:0000313" key="2">
    <source>
        <dbReference type="EMBL" id="MDF9407917.1"/>
    </source>
</evidence>